<name>A0A251Q4N2_PRUPE</name>
<dbReference type="EMBL" id="CM007653">
    <property type="protein sequence ID" value="ONI18776.1"/>
    <property type="molecule type" value="Genomic_DNA"/>
</dbReference>
<gene>
    <name evidence="1" type="ORF">PRUPE_3G238200</name>
</gene>
<accession>A0A251Q4N2</accession>
<sequence length="67" mass="7836">MTSINPIMNKRQPASTLLQFVSVFNFLDYPYIFPATKQNAGKHIYQIFNDIINLSEEKRKPERECEG</sequence>
<dbReference type="Gramene" id="ONI18776">
    <property type="protein sequence ID" value="ONI18776"/>
    <property type="gene ID" value="PRUPE_3G238200"/>
</dbReference>
<evidence type="ECO:0000313" key="1">
    <source>
        <dbReference type="EMBL" id="ONI18776.1"/>
    </source>
</evidence>
<protein>
    <submittedName>
        <fullName evidence="1">Uncharacterized protein</fullName>
    </submittedName>
</protein>
<organism evidence="1 2">
    <name type="scientific">Prunus persica</name>
    <name type="common">Peach</name>
    <name type="synonym">Amygdalus persica</name>
    <dbReference type="NCBI Taxonomy" id="3760"/>
    <lineage>
        <taxon>Eukaryota</taxon>
        <taxon>Viridiplantae</taxon>
        <taxon>Streptophyta</taxon>
        <taxon>Embryophyta</taxon>
        <taxon>Tracheophyta</taxon>
        <taxon>Spermatophyta</taxon>
        <taxon>Magnoliopsida</taxon>
        <taxon>eudicotyledons</taxon>
        <taxon>Gunneridae</taxon>
        <taxon>Pentapetalae</taxon>
        <taxon>rosids</taxon>
        <taxon>fabids</taxon>
        <taxon>Rosales</taxon>
        <taxon>Rosaceae</taxon>
        <taxon>Amygdaloideae</taxon>
        <taxon>Amygdaleae</taxon>
        <taxon>Prunus</taxon>
    </lineage>
</organism>
<keyword evidence="2" id="KW-1185">Reference proteome</keyword>
<dbReference type="Proteomes" id="UP000006882">
    <property type="component" value="Chromosome G3"/>
</dbReference>
<evidence type="ECO:0000313" key="2">
    <source>
        <dbReference type="Proteomes" id="UP000006882"/>
    </source>
</evidence>
<reference evidence="1 2" key="1">
    <citation type="journal article" date="2013" name="Nat. Genet.">
        <title>The high-quality draft genome of peach (Prunus persica) identifies unique patterns of genetic diversity, domestication and genome evolution.</title>
        <authorList>
            <consortium name="International Peach Genome Initiative"/>
            <person name="Verde I."/>
            <person name="Abbott A.G."/>
            <person name="Scalabrin S."/>
            <person name="Jung S."/>
            <person name="Shu S."/>
            <person name="Marroni F."/>
            <person name="Zhebentyayeva T."/>
            <person name="Dettori M.T."/>
            <person name="Grimwood J."/>
            <person name="Cattonaro F."/>
            <person name="Zuccolo A."/>
            <person name="Rossini L."/>
            <person name="Jenkins J."/>
            <person name="Vendramin E."/>
            <person name="Meisel L.A."/>
            <person name="Decroocq V."/>
            <person name="Sosinski B."/>
            <person name="Prochnik S."/>
            <person name="Mitros T."/>
            <person name="Policriti A."/>
            <person name="Cipriani G."/>
            <person name="Dondini L."/>
            <person name="Ficklin S."/>
            <person name="Goodstein D.M."/>
            <person name="Xuan P."/>
            <person name="Del Fabbro C."/>
            <person name="Aramini V."/>
            <person name="Copetti D."/>
            <person name="Gonzalez S."/>
            <person name="Horner D.S."/>
            <person name="Falchi R."/>
            <person name="Lucas S."/>
            <person name="Mica E."/>
            <person name="Maldonado J."/>
            <person name="Lazzari B."/>
            <person name="Bielenberg D."/>
            <person name="Pirona R."/>
            <person name="Miculan M."/>
            <person name="Barakat A."/>
            <person name="Testolin R."/>
            <person name="Stella A."/>
            <person name="Tartarini S."/>
            <person name="Tonutti P."/>
            <person name="Arus P."/>
            <person name="Orellana A."/>
            <person name="Wells C."/>
            <person name="Main D."/>
            <person name="Vizzotto G."/>
            <person name="Silva H."/>
            <person name="Salamini F."/>
            <person name="Schmutz J."/>
            <person name="Morgante M."/>
            <person name="Rokhsar D.S."/>
        </authorList>
    </citation>
    <scope>NUCLEOTIDE SEQUENCE [LARGE SCALE GENOMIC DNA]</scope>
    <source>
        <strain evidence="2">cv. Nemared</strain>
    </source>
</reference>
<proteinExistence type="predicted"/>
<dbReference type="AlphaFoldDB" id="A0A251Q4N2"/>